<keyword evidence="3" id="KW-1185">Reference proteome</keyword>
<feature type="non-terminal residue" evidence="2">
    <location>
        <position position="1"/>
    </location>
</feature>
<reference evidence="2 3" key="1">
    <citation type="submission" date="2014-03" db="EMBL/GenBank/DDBJ databases">
        <title>Draft genome of the hookworm Oesophagostomum dentatum.</title>
        <authorList>
            <person name="Mitreva M."/>
        </authorList>
    </citation>
    <scope>NUCLEOTIDE SEQUENCE [LARGE SCALE GENOMIC DNA]</scope>
    <source>
        <strain evidence="2 3">OD-Hann</strain>
    </source>
</reference>
<dbReference type="OrthoDB" id="5827519at2759"/>
<dbReference type="Proteomes" id="UP000053660">
    <property type="component" value="Unassembled WGS sequence"/>
</dbReference>
<sequence>DGSSASLNLSKVAGIFYILMGGMIASMIAALGEFLYRSRIEARKANSNSLVGNFAKNLKSALSSQLRLSLQGGAVAQPGSQAHEALRRQQAASFLPASNNDEKSERNLDRGSGLSSAFAYNTAV</sequence>
<accession>A0A0B1STM8</accession>
<name>A0A0B1STM8_OESDE</name>
<proteinExistence type="predicted"/>
<evidence type="ECO:0000313" key="3">
    <source>
        <dbReference type="Proteomes" id="UP000053660"/>
    </source>
</evidence>
<evidence type="ECO:0000313" key="2">
    <source>
        <dbReference type="EMBL" id="KHJ86892.1"/>
    </source>
</evidence>
<protein>
    <submittedName>
        <fullName evidence="2">Uncharacterized protein</fullName>
    </submittedName>
</protein>
<keyword evidence="1" id="KW-1133">Transmembrane helix</keyword>
<gene>
    <name evidence="2" type="ORF">OESDEN_13344</name>
</gene>
<feature type="transmembrane region" description="Helical" evidence="1">
    <location>
        <begin position="12"/>
        <end position="36"/>
    </location>
</feature>
<keyword evidence="1" id="KW-0812">Transmembrane</keyword>
<keyword evidence="1" id="KW-0472">Membrane</keyword>
<organism evidence="2 3">
    <name type="scientific">Oesophagostomum dentatum</name>
    <name type="common">Nodular worm</name>
    <dbReference type="NCBI Taxonomy" id="61180"/>
    <lineage>
        <taxon>Eukaryota</taxon>
        <taxon>Metazoa</taxon>
        <taxon>Ecdysozoa</taxon>
        <taxon>Nematoda</taxon>
        <taxon>Chromadorea</taxon>
        <taxon>Rhabditida</taxon>
        <taxon>Rhabditina</taxon>
        <taxon>Rhabditomorpha</taxon>
        <taxon>Strongyloidea</taxon>
        <taxon>Strongylidae</taxon>
        <taxon>Oesophagostomum</taxon>
    </lineage>
</organism>
<dbReference type="AlphaFoldDB" id="A0A0B1STM8"/>
<dbReference type="EMBL" id="KN559133">
    <property type="protein sequence ID" value="KHJ86892.1"/>
    <property type="molecule type" value="Genomic_DNA"/>
</dbReference>
<evidence type="ECO:0000256" key="1">
    <source>
        <dbReference type="SAM" id="Phobius"/>
    </source>
</evidence>